<dbReference type="PANTHER" id="PTHR12587">
    <property type="entry name" value="LAR INTERACTING PROTEIN LIP -RELATED PROTEIN"/>
    <property type="match status" value="1"/>
</dbReference>
<dbReference type="Gene3D" id="1.10.150.50">
    <property type="entry name" value="Transcription Factor, Ets-1"/>
    <property type="match status" value="3"/>
</dbReference>
<dbReference type="InterPro" id="IPR001660">
    <property type="entry name" value="SAM"/>
</dbReference>
<feature type="coiled-coil region" evidence="4">
    <location>
        <begin position="99"/>
        <end position="227"/>
    </location>
</feature>
<keyword evidence="7" id="KW-1185">Reference proteome</keyword>
<feature type="domain" description="SAM" evidence="6">
    <location>
        <begin position="657"/>
        <end position="721"/>
    </location>
</feature>
<evidence type="ECO:0000256" key="2">
    <source>
        <dbReference type="ARBA" id="ARBA00022737"/>
    </source>
</evidence>
<sequence>MMSDASDMLAAALEQMDGIIAGSKALEYSNGIFDCQSPTSPFMGSLRALHLVEDLRGLLEMMDTEEKEGLRCQIPDSTAETVIEWLQSQMTNGHLPGNGEVYQERLARLENDKESLVLQVSVLTDQVEAQGEKIRDLEFCLEEHREKLNATEEMLQQELLSRTSLETQKLDLMAEISNLKLKLTAVEKDRLDYEDRFRDTEGLMQEINDLRLRVSEMDNERLQYEKKLKSTKSLMAKLSSMKIKVGQMQYEKQRMEQKWESLKDELASLKEQLEEKESEVKRLQEKLVCKMKGEGMEILDRDENFKKKLKDKNIEVQKMKKAVESLMAANEEKDRKIEDLRQCLNRYKKMQDTVVAQGQDGDFEDLLTSSSISTLLDVQGFSDLEKSLSPTPVMGSPSRDPFNTSVPEEFHSSILQVSIPSLLPASKSLETSEKAKFPPQPETSFEENDGKIILSAAVETQPCESLLTSSLQKSSSLGNLKKESSDGEKESVQKPSEDKGPVESSPFGSLPQKAPRHDASVDDNPFGTRKARSSFGRGFFKIKNNKRTASAPNLAETEKETAEHLDLAGISSRPKDSHGSSPFQISPPSPDSKKKSRGIMKLFGKLRRSQSTTFNPDDLSEPEFKRGGTRATAGPRLGWSRDLGQSNSDLDMPFAKWTKEQVCNWLVEQGLGSYLNSGKHWIASGQTLLQASQQDLEKELGIKHSLHRKKLQLALQALGSEEETNHGKLDFNWVTRWLDDIGLPQYKTQFDEGRVDGRMLHYMTIDDLLSLKVVSVLHHLSIKRAIQVLRINDFEPNCLRRRPSDEKSITPSEVQQWTNHRVMEWLRSVDLAEYAPNLRGSGVHGGLMVLEPRFNVETMAQLLNIPPSKTLLRRHLATHFNLLIGAEAQHQKRDAMELPDYVLLTATAKVKPKKLTFSNFGNLRKKKQEDGEEYVCPMELGQASGSTSKKGFKPGLDMRLYDEDDLDRLEQMEDSEGTVRQIGAFSEGINNLTHMLKEDDMFRDFAARSPSASITDEDSNV</sequence>
<dbReference type="SMART" id="SM00454">
    <property type="entry name" value="SAM"/>
    <property type="match status" value="3"/>
</dbReference>
<keyword evidence="3 4" id="KW-0175">Coiled coil</keyword>
<evidence type="ECO:0000256" key="3">
    <source>
        <dbReference type="ARBA" id="ARBA00023054"/>
    </source>
</evidence>
<dbReference type="SUPFAM" id="SSF47769">
    <property type="entry name" value="SAM/Pointed domain"/>
    <property type="match status" value="3"/>
</dbReference>
<dbReference type="SUPFAM" id="SSF144266">
    <property type="entry name" value="MPN010-like"/>
    <property type="match status" value="1"/>
</dbReference>
<keyword evidence="2" id="KW-0677">Repeat</keyword>
<dbReference type="CDD" id="cd09566">
    <property type="entry name" value="SAM_liprin-beta1_2_repeat2"/>
    <property type="match status" value="1"/>
</dbReference>
<dbReference type="Pfam" id="PF26022">
    <property type="entry name" value="CC_Liprin_beta"/>
    <property type="match status" value="1"/>
</dbReference>
<feature type="compositionally biased region" description="Low complexity" evidence="5">
    <location>
        <begin position="468"/>
        <end position="479"/>
    </location>
</feature>
<evidence type="ECO:0000256" key="5">
    <source>
        <dbReference type="SAM" id="MobiDB-lite"/>
    </source>
</evidence>
<reference evidence="8 9" key="1">
    <citation type="submission" date="2025-05" db="UniProtKB">
        <authorList>
            <consortium name="RefSeq"/>
        </authorList>
    </citation>
    <scope>IDENTIFICATION</scope>
    <source>
        <tissue evidence="8 9">Cell line</tissue>
    </source>
</reference>
<evidence type="ECO:0000259" key="6">
    <source>
        <dbReference type="PROSITE" id="PS50105"/>
    </source>
</evidence>
<dbReference type="InterPro" id="IPR029515">
    <property type="entry name" value="Liprin"/>
</dbReference>
<feature type="region of interest" description="Disordered" evidence="5">
    <location>
        <begin position="468"/>
        <end position="596"/>
    </location>
</feature>
<dbReference type="InterPro" id="IPR037618">
    <property type="entry name" value="LIPB1/2_SAM_2nd"/>
</dbReference>
<dbReference type="InterPro" id="IPR058914">
    <property type="entry name" value="LIPB1/2_CC"/>
</dbReference>
<name>A0ABM5B417_VULVU</name>
<dbReference type="InterPro" id="IPR037619">
    <property type="entry name" value="LIPB1/2_SAM_3rd"/>
</dbReference>
<feature type="compositionally biased region" description="Basic and acidic residues" evidence="5">
    <location>
        <begin position="480"/>
        <end position="501"/>
    </location>
</feature>
<dbReference type="Pfam" id="PF07647">
    <property type="entry name" value="SAM_2"/>
    <property type="match status" value="1"/>
</dbReference>
<evidence type="ECO:0000256" key="4">
    <source>
        <dbReference type="SAM" id="Coils"/>
    </source>
</evidence>
<evidence type="ECO:0000256" key="1">
    <source>
        <dbReference type="ARBA" id="ARBA00007547"/>
    </source>
</evidence>
<dbReference type="GeneID" id="112917190"/>
<dbReference type="Pfam" id="PF00536">
    <property type="entry name" value="SAM_1"/>
    <property type="match status" value="2"/>
</dbReference>
<feature type="coiled-coil region" evidence="4">
    <location>
        <begin position="252"/>
        <end position="350"/>
    </location>
</feature>
<accession>A0ABM5B417</accession>
<proteinExistence type="inferred from homology"/>
<dbReference type="PANTHER" id="PTHR12587:SF16">
    <property type="entry name" value="LIPRIN-BETA-1"/>
    <property type="match status" value="1"/>
</dbReference>
<gene>
    <name evidence="8 9" type="primary">PPFIBP1</name>
</gene>
<evidence type="ECO:0000313" key="7">
    <source>
        <dbReference type="Proteomes" id="UP001652641"/>
    </source>
</evidence>
<feature type="domain" description="SAM" evidence="6">
    <location>
        <begin position="729"/>
        <end position="792"/>
    </location>
</feature>
<dbReference type="InterPro" id="IPR013761">
    <property type="entry name" value="SAM/pointed_sf"/>
</dbReference>
<dbReference type="RefSeq" id="XP_072621786.1">
    <property type="nucleotide sequence ID" value="XM_072765685.1"/>
</dbReference>
<dbReference type="Proteomes" id="UP001652641">
    <property type="component" value="Chromosome 8"/>
</dbReference>
<dbReference type="RefSeq" id="XP_072621784.1">
    <property type="nucleotide sequence ID" value="XM_072765683.1"/>
</dbReference>
<dbReference type="CDD" id="cd09563">
    <property type="entry name" value="SAM_liprin-beta1_2_repeat1"/>
    <property type="match status" value="1"/>
</dbReference>
<evidence type="ECO:0000313" key="8">
    <source>
        <dbReference type="RefSeq" id="XP_072621784.1"/>
    </source>
</evidence>
<organism evidence="7 9">
    <name type="scientific">Vulpes vulpes</name>
    <name type="common">Red fox</name>
    <dbReference type="NCBI Taxonomy" id="9627"/>
    <lineage>
        <taxon>Eukaryota</taxon>
        <taxon>Metazoa</taxon>
        <taxon>Chordata</taxon>
        <taxon>Craniata</taxon>
        <taxon>Vertebrata</taxon>
        <taxon>Euteleostomi</taxon>
        <taxon>Mammalia</taxon>
        <taxon>Eutheria</taxon>
        <taxon>Laurasiatheria</taxon>
        <taxon>Carnivora</taxon>
        <taxon>Caniformia</taxon>
        <taxon>Canidae</taxon>
        <taxon>Vulpes</taxon>
    </lineage>
</organism>
<feature type="region of interest" description="Disordered" evidence="5">
    <location>
        <begin position="387"/>
        <end position="406"/>
    </location>
</feature>
<dbReference type="InterPro" id="IPR037617">
    <property type="entry name" value="LIPB1/2_SAM_1"/>
</dbReference>
<comment type="similarity">
    <text evidence="1">Belongs to the liprin family. Liprin-beta subfamily.</text>
</comment>
<feature type="region of interest" description="Disordered" evidence="5">
    <location>
        <begin position="610"/>
        <end position="644"/>
    </location>
</feature>
<evidence type="ECO:0000313" key="9">
    <source>
        <dbReference type="RefSeq" id="XP_072621786.1"/>
    </source>
</evidence>
<dbReference type="CDD" id="cd09569">
    <property type="entry name" value="SAM_liprin-beta1_2_repeat3"/>
    <property type="match status" value="1"/>
</dbReference>
<dbReference type="PROSITE" id="PS50105">
    <property type="entry name" value="SAM_DOMAIN"/>
    <property type="match status" value="2"/>
</dbReference>
<feature type="compositionally biased region" description="Basic and acidic residues" evidence="5">
    <location>
        <begin position="556"/>
        <end position="566"/>
    </location>
</feature>
<protein>
    <submittedName>
        <fullName evidence="8 9">Liprin-beta-1 isoform X9</fullName>
    </submittedName>
</protein>